<protein>
    <submittedName>
        <fullName evidence="2">Uncharacterized protein</fullName>
    </submittedName>
</protein>
<dbReference type="Pfam" id="PF06697">
    <property type="entry name" value="DUF1191"/>
    <property type="match status" value="1"/>
</dbReference>
<name>A0A8J5H3V5_ZINOF</name>
<dbReference type="PANTHER" id="PTHR33512">
    <property type="entry name" value="PROTEIN, PUTATIVE (DUF1191)-RELATED"/>
    <property type="match status" value="1"/>
</dbReference>
<feature type="transmembrane region" description="Helical" evidence="1">
    <location>
        <begin position="337"/>
        <end position="359"/>
    </location>
</feature>
<comment type="caution">
    <text evidence="2">The sequence shown here is derived from an EMBL/GenBank/DDBJ whole genome shotgun (WGS) entry which is preliminary data.</text>
</comment>
<keyword evidence="1" id="KW-0812">Transmembrane</keyword>
<organism evidence="2 3">
    <name type="scientific">Zingiber officinale</name>
    <name type="common">Ginger</name>
    <name type="synonym">Amomum zingiber</name>
    <dbReference type="NCBI Taxonomy" id="94328"/>
    <lineage>
        <taxon>Eukaryota</taxon>
        <taxon>Viridiplantae</taxon>
        <taxon>Streptophyta</taxon>
        <taxon>Embryophyta</taxon>
        <taxon>Tracheophyta</taxon>
        <taxon>Spermatophyta</taxon>
        <taxon>Magnoliopsida</taxon>
        <taxon>Liliopsida</taxon>
        <taxon>Zingiberales</taxon>
        <taxon>Zingiberaceae</taxon>
        <taxon>Zingiber</taxon>
    </lineage>
</organism>
<keyword evidence="1" id="KW-1133">Transmembrane helix</keyword>
<reference evidence="2 3" key="1">
    <citation type="submission" date="2020-08" db="EMBL/GenBank/DDBJ databases">
        <title>Plant Genome Project.</title>
        <authorList>
            <person name="Zhang R.-G."/>
        </authorList>
    </citation>
    <scope>NUCLEOTIDE SEQUENCE [LARGE SCALE GENOMIC DNA]</scope>
    <source>
        <tissue evidence="2">Rhizome</tissue>
    </source>
</reference>
<dbReference type="Proteomes" id="UP000734854">
    <property type="component" value="Unassembled WGS sequence"/>
</dbReference>
<evidence type="ECO:0000256" key="1">
    <source>
        <dbReference type="SAM" id="Phobius"/>
    </source>
</evidence>
<keyword evidence="3" id="KW-1185">Reference proteome</keyword>
<dbReference type="PANTHER" id="PTHR33512:SF14">
    <property type="entry name" value="EXPRESSED PROTEIN"/>
    <property type="match status" value="1"/>
</dbReference>
<evidence type="ECO:0000313" key="3">
    <source>
        <dbReference type="Proteomes" id="UP000734854"/>
    </source>
</evidence>
<dbReference type="GO" id="GO:0016020">
    <property type="term" value="C:membrane"/>
    <property type="evidence" value="ECO:0007669"/>
    <property type="project" value="TreeGrafter"/>
</dbReference>
<keyword evidence="1" id="KW-0472">Membrane</keyword>
<gene>
    <name evidence="2" type="ORF">ZIOFF_023151</name>
</gene>
<proteinExistence type="predicted"/>
<accession>A0A8J5H3V5</accession>
<dbReference type="EMBL" id="JACMSC010000006">
    <property type="protein sequence ID" value="KAG6519654.1"/>
    <property type="molecule type" value="Genomic_DNA"/>
</dbReference>
<dbReference type="InterPro" id="IPR010605">
    <property type="entry name" value="DUF1191"/>
</dbReference>
<dbReference type="AlphaFoldDB" id="A0A8J5H3V5"/>
<evidence type="ECO:0000313" key="2">
    <source>
        <dbReference type="EMBL" id="KAG6519654.1"/>
    </source>
</evidence>
<feature type="transmembrane region" description="Helical" evidence="1">
    <location>
        <begin position="25"/>
        <end position="48"/>
    </location>
</feature>
<sequence>MEEPDGPFLASAGSKAHRQCRCWHFLFLCCLLLIFFAVAALVLALTIFKIRNPSAALVSIRVIGASSATAVTRSDFLLDILRFAERKILDDRWENPSRSMEFIHQYMIPLVLLRMLFTSQYEAQSTGSSTGEARTLDTLLQDYAYRALVHPHTGIVYDATVPSNLTGIRIAALRLRSGSLKRRGFDNFKEFDIPPNIVVQPYTERLVLVYQNLGNWSSFYYPLHGYTYLTPVLGLLAYDAANLSATNLSELDFAATNLPVSINFTNVFPVPSGLTAKCVWFGLNGSLDFRDLESGSVCTAFHQGHFSLVVNSSEIALPPGPSEGPGMPLNPVKPWKIIVAVVGGVIALILLALLIYLMLKYNQNKKVAKMEQHADAGISLHTASVGNTQVHVAFGTRTQPVLENELVA</sequence>